<comment type="similarity">
    <text evidence="6">Belongs to the Mrp/NBP35 ATP-binding proteins family.</text>
</comment>
<evidence type="ECO:0000313" key="8">
    <source>
        <dbReference type="Proteomes" id="UP000257055"/>
    </source>
</evidence>
<dbReference type="InterPro" id="IPR000808">
    <property type="entry name" value="Mrp-like_CS"/>
</dbReference>
<evidence type="ECO:0000256" key="3">
    <source>
        <dbReference type="ARBA" id="ARBA00022840"/>
    </source>
</evidence>
<evidence type="ECO:0000256" key="4">
    <source>
        <dbReference type="ARBA" id="ARBA00023004"/>
    </source>
</evidence>
<gene>
    <name evidence="7" type="ORF">UR08_12825</name>
</gene>
<keyword evidence="8" id="KW-1185">Reference proteome</keyword>
<dbReference type="InterPro" id="IPR027417">
    <property type="entry name" value="P-loop_NTPase"/>
</dbReference>
<dbReference type="EMBL" id="LARY01000005">
    <property type="protein sequence ID" value="RDW99078.1"/>
    <property type="molecule type" value="Genomic_DNA"/>
</dbReference>
<dbReference type="InterPro" id="IPR044304">
    <property type="entry name" value="NUBPL-like"/>
</dbReference>
<comment type="caution">
    <text evidence="7">The sequence shown here is derived from an EMBL/GenBank/DDBJ whole genome shotgun (WGS) entry which is preliminary data.</text>
</comment>
<dbReference type="GO" id="GO:0051539">
    <property type="term" value="F:4 iron, 4 sulfur cluster binding"/>
    <property type="evidence" value="ECO:0007669"/>
    <property type="project" value="TreeGrafter"/>
</dbReference>
<dbReference type="HAMAP" id="MF_02040">
    <property type="entry name" value="Mrp_NBP35"/>
    <property type="match status" value="1"/>
</dbReference>
<organism evidence="7 8">
    <name type="scientific">Listeria kieliensis</name>
    <dbReference type="NCBI Taxonomy" id="1621700"/>
    <lineage>
        <taxon>Bacteria</taxon>
        <taxon>Bacillati</taxon>
        <taxon>Bacillota</taxon>
        <taxon>Bacilli</taxon>
        <taxon>Bacillales</taxon>
        <taxon>Listeriaceae</taxon>
        <taxon>Listeria</taxon>
    </lineage>
</organism>
<reference evidence="8" key="1">
    <citation type="submission" date="2015-04" db="EMBL/GenBank/DDBJ databases">
        <authorList>
            <person name="Schardt J."/>
            <person name="Mueller-Herbst S."/>
            <person name="Scherer S."/>
            <person name="Huptas C."/>
        </authorList>
    </citation>
    <scope>NUCLEOTIDE SEQUENCE [LARGE SCALE GENOMIC DNA]</scope>
    <source>
        <strain evidence="8">Kiel-L1</strain>
    </source>
</reference>
<evidence type="ECO:0000256" key="6">
    <source>
        <dbReference type="HAMAP-Rule" id="MF_02040"/>
    </source>
</evidence>
<evidence type="ECO:0000313" key="7">
    <source>
        <dbReference type="EMBL" id="RDW99078.1"/>
    </source>
</evidence>
<comment type="subunit">
    <text evidence="6">Homodimer.</text>
</comment>
<dbReference type="AlphaFoldDB" id="A0A3D8TLG9"/>
<dbReference type="PANTHER" id="PTHR42961:SF2">
    <property type="entry name" value="IRON-SULFUR PROTEIN NUBPL"/>
    <property type="match status" value="1"/>
</dbReference>
<protein>
    <recommendedName>
        <fullName evidence="6">Iron-sulfur cluster carrier protein</fullName>
    </recommendedName>
</protein>
<dbReference type="Gene3D" id="3.40.50.300">
    <property type="entry name" value="P-loop containing nucleotide triphosphate hydrolases"/>
    <property type="match status" value="1"/>
</dbReference>
<dbReference type="GO" id="GO:0005524">
    <property type="term" value="F:ATP binding"/>
    <property type="evidence" value="ECO:0007669"/>
    <property type="project" value="UniProtKB-UniRule"/>
</dbReference>
<dbReference type="SUPFAM" id="SSF52540">
    <property type="entry name" value="P-loop containing nucleoside triphosphate hydrolases"/>
    <property type="match status" value="1"/>
</dbReference>
<proteinExistence type="inferred from homology"/>
<keyword evidence="4 6" id="KW-0408">Iron</keyword>
<dbReference type="Proteomes" id="UP000257055">
    <property type="component" value="Unassembled WGS sequence"/>
</dbReference>
<dbReference type="GO" id="GO:0016226">
    <property type="term" value="P:iron-sulfur cluster assembly"/>
    <property type="evidence" value="ECO:0007669"/>
    <property type="project" value="InterPro"/>
</dbReference>
<dbReference type="InterPro" id="IPR019591">
    <property type="entry name" value="Mrp/NBP35_ATP-bd"/>
</dbReference>
<keyword evidence="6" id="KW-0378">Hydrolase</keyword>
<keyword evidence="2 6" id="KW-0547">Nucleotide-binding</keyword>
<evidence type="ECO:0000256" key="2">
    <source>
        <dbReference type="ARBA" id="ARBA00022741"/>
    </source>
</evidence>
<dbReference type="GO" id="GO:0016887">
    <property type="term" value="F:ATP hydrolysis activity"/>
    <property type="evidence" value="ECO:0007669"/>
    <property type="project" value="UniProtKB-UniRule"/>
</dbReference>
<dbReference type="PANTHER" id="PTHR42961">
    <property type="entry name" value="IRON-SULFUR PROTEIN NUBPL"/>
    <property type="match status" value="1"/>
</dbReference>
<keyword evidence="3 6" id="KW-0067">ATP-binding</keyword>
<feature type="binding site" evidence="6">
    <location>
        <begin position="109"/>
        <end position="116"/>
    </location>
    <ligand>
        <name>ATP</name>
        <dbReference type="ChEBI" id="CHEBI:30616"/>
    </ligand>
</feature>
<dbReference type="Pfam" id="PF10609">
    <property type="entry name" value="ParA"/>
    <property type="match status" value="1"/>
</dbReference>
<dbReference type="RefSeq" id="WP_115754087.1">
    <property type="nucleotide sequence ID" value="NZ_LARY01000005.1"/>
</dbReference>
<keyword evidence="1 6" id="KW-0479">Metal-binding</keyword>
<evidence type="ECO:0000256" key="5">
    <source>
        <dbReference type="ARBA" id="ARBA00023014"/>
    </source>
</evidence>
<dbReference type="CDD" id="cd02037">
    <property type="entry name" value="Mrp_NBP35"/>
    <property type="match status" value="1"/>
</dbReference>
<accession>A0A3D8TLG9</accession>
<sequence length="348" mass="37697">MLNEQQVGKLMNRLVDPLLEATLEETNGVLGIEVIKPDKVILELALADPEVDKEAFSANIQEMLGQFGFEEIVLDLQYLASDVIDSILEQREGILSESSKTKFVAIASGKGGVGKSTIAANLAVALAKRGKKVGVLDADIYGFSLPVLFGEMTAPKKEGNFIIPVETHGVKMISMDFFVESGEPVIWRGPMLGKMVKMFLEEVKWGELDYLIIDLPPGTGDVALDIHALLPSCFELIVTTPHYAAAQVASRAGYMARKNGHHILGVVENMSAVNIDGRLVELFGAGGGEKVATDLDVDLLAQLRMEQPVKNTAGYVDGIYNSEDLLSESFLNLADEVITKSDVSMDLK</sequence>
<dbReference type="InterPro" id="IPR033756">
    <property type="entry name" value="YlxH/NBP35"/>
</dbReference>
<dbReference type="GO" id="GO:0046872">
    <property type="term" value="F:metal ion binding"/>
    <property type="evidence" value="ECO:0007669"/>
    <property type="project" value="UniProtKB-KW"/>
</dbReference>
<keyword evidence="5 6" id="KW-0411">Iron-sulfur</keyword>
<comment type="function">
    <text evidence="6">Binds and transfers iron-sulfur (Fe-S) clusters to target apoproteins. Can hydrolyze ATP.</text>
</comment>
<evidence type="ECO:0000256" key="1">
    <source>
        <dbReference type="ARBA" id="ARBA00022723"/>
    </source>
</evidence>
<dbReference type="GO" id="GO:0140663">
    <property type="term" value="F:ATP-dependent FeS chaperone activity"/>
    <property type="evidence" value="ECO:0007669"/>
    <property type="project" value="InterPro"/>
</dbReference>
<name>A0A3D8TLG9_9LIST</name>
<dbReference type="PROSITE" id="PS01215">
    <property type="entry name" value="MRP"/>
    <property type="match status" value="1"/>
</dbReference>